<evidence type="ECO:0000256" key="1">
    <source>
        <dbReference type="SAM" id="Coils"/>
    </source>
</evidence>
<evidence type="ECO:0008006" key="5">
    <source>
        <dbReference type="Google" id="ProtNLM"/>
    </source>
</evidence>
<gene>
    <name evidence="3" type="ORF">SAMN05444278_101355</name>
</gene>
<evidence type="ECO:0000313" key="4">
    <source>
        <dbReference type="Proteomes" id="UP000184462"/>
    </source>
</evidence>
<keyword evidence="2" id="KW-0472">Membrane</keyword>
<organism evidence="3 4">
    <name type="scientific">Psychroflexus salarius</name>
    <dbReference type="NCBI Taxonomy" id="1155689"/>
    <lineage>
        <taxon>Bacteria</taxon>
        <taxon>Pseudomonadati</taxon>
        <taxon>Bacteroidota</taxon>
        <taxon>Flavobacteriia</taxon>
        <taxon>Flavobacteriales</taxon>
        <taxon>Flavobacteriaceae</taxon>
        <taxon>Psychroflexus</taxon>
    </lineage>
</organism>
<reference evidence="3 4" key="1">
    <citation type="submission" date="2016-11" db="EMBL/GenBank/DDBJ databases">
        <authorList>
            <person name="Jaros S."/>
            <person name="Januszkiewicz K."/>
            <person name="Wedrychowicz H."/>
        </authorList>
    </citation>
    <scope>NUCLEOTIDE SEQUENCE [LARGE SCALE GENOMIC DNA]</scope>
    <source>
        <strain evidence="3 4">DSM 25661</strain>
    </source>
</reference>
<keyword evidence="2" id="KW-1133">Transmembrane helix</keyword>
<sequence>MPILTDEELNELKDQVSSHQETIDHQNEVISDLKSQEDQNAQQKKTFLTLFIVVLVLLLIFIGLTYSSPSSLGITSPGSQVVQKDNTQQLDSLKQQIETLQTDKQQLQSQLSQRNSSVELQEPSEYYAVQIGAFERFNTPLVSKDFLLIKGDENYYLNSYSIGLFKTLEEAKQLREALKELGFDEAFAAKYVNSKRVDIIE</sequence>
<accession>A0A1M4SW01</accession>
<dbReference type="EMBL" id="FQTW01000001">
    <property type="protein sequence ID" value="SHE36375.1"/>
    <property type="molecule type" value="Genomic_DNA"/>
</dbReference>
<dbReference type="OrthoDB" id="1119072at2"/>
<dbReference type="Proteomes" id="UP000184462">
    <property type="component" value="Unassembled WGS sequence"/>
</dbReference>
<evidence type="ECO:0000256" key="2">
    <source>
        <dbReference type="SAM" id="Phobius"/>
    </source>
</evidence>
<dbReference type="GO" id="GO:0042834">
    <property type="term" value="F:peptidoglycan binding"/>
    <property type="evidence" value="ECO:0007669"/>
    <property type="project" value="InterPro"/>
</dbReference>
<keyword evidence="1" id="KW-0175">Coiled coil</keyword>
<dbReference type="InterPro" id="IPR036680">
    <property type="entry name" value="SPOR-like_sf"/>
</dbReference>
<dbReference type="SUPFAM" id="SSF110997">
    <property type="entry name" value="Sporulation related repeat"/>
    <property type="match status" value="1"/>
</dbReference>
<dbReference type="RefSeq" id="WP_073191189.1">
    <property type="nucleotide sequence ID" value="NZ_FQTW01000001.1"/>
</dbReference>
<feature type="transmembrane region" description="Helical" evidence="2">
    <location>
        <begin position="47"/>
        <end position="66"/>
    </location>
</feature>
<evidence type="ECO:0000313" key="3">
    <source>
        <dbReference type="EMBL" id="SHE36375.1"/>
    </source>
</evidence>
<keyword evidence="4" id="KW-1185">Reference proteome</keyword>
<dbReference type="STRING" id="1155689.SAMN05444278_101355"/>
<feature type="coiled-coil region" evidence="1">
    <location>
        <begin position="83"/>
        <end position="110"/>
    </location>
</feature>
<dbReference type="AlphaFoldDB" id="A0A1M4SW01"/>
<protein>
    <recommendedName>
        <fullName evidence="5">Sporulation related domain-containing protein</fullName>
    </recommendedName>
</protein>
<proteinExistence type="predicted"/>
<name>A0A1M4SW01_9FLAO</name>
<keyword evidence="2" id="KW-0812">Transmembrane</keyword>